<dbReference type="WBParaSite" id="PS1159_v2.g2203.t1">
    <property type="protein sequence ID" value="PS1159_v2.g2203.t1"/>
    <property type="gene ID" value="PS1159_v2.g2203"/>
</dbReference>
<protein>
    <submittedName>
        <fullName evidence="2">Uncharacterized protein</fullName>
    </submittedName>
</protein>
<organism evidence="1 2">
    <name type="scientific">Panagrolaimus sp. PS1159</name>
    <dbReference type="NCBI Taxonomy" id="55785"/>
    <lineage>
        <taxon>Eukaryota</taxon>
        <taxon>Metazoa</taxon>
        <taxon>Ecdysozoa</taxon>
        <taxon>Nematoda</taxon>
        <taxon>Chromadorea</taxon>
        <taxon>Rhabditida</taxon>
        <taxon>Tylenchina</taxon>
        <taxon>Panagrolaimomorpha</taxon>
        <taxon>Panagrolaimoidea</taxon>
        <taxon>Panagrolaimidae</taxon>
        <taxon>Panagrolaimus</taxon>
    </lineage>
</organism>
<name>A0AC35FZP4_9BILA</name>
<accession>A0AC35FZP4</accession>
<evidence type="ECO:0000313" key="1">
    <source>
        <dbReference type="Proteomes" id="UP000887580"/>
    </source>
</evidence>
<sequence>MHVTLTFAGCSILVGLIYQYYSLCDNVEFFHTRKGIIIIFFLMSVYPIPSLALHLLSGYNNEKFIRDVKTRAPHLYPLVISAPCNGTPFNGFTVAYLIDTILQIIAVFIAFLVIFYKILKKWSMLKHTMSTHTLKLRKQYLTTLCLQMTVPFMFIVVPVVGLMLAVIFKAENIIELSQFGIQVLALHSCVNSILIMLVIKPYKQQLQKWFDILFFEKRWKRKQSNAKVFVSLVSERITY</sequence>
<reference evidence="2" key="1">
    <citation type="submission" date="2022-11" db="UniProtKB">
        <authorList>
            <consortium name="WormBaseParasite"/>
        </authorList>
    </citation>
    <scope>IDENTIFICATION</scope>
</reference>
<proteinExistence type="predicted"/>
<dbReference type="Proteomes" id="UP000887580">
    <property type="component" value="Unplaced"/>
</dbReference>
<evidence type="ECO:0000313" key="2">
    <source>
        <dbReference type="WBParaSite" id="PS1159_v2.g2203.t1"/>
    </source>
</evidence>